<reference evidence="2" key="1">
    <citation type="submission" date="2021-10" db="EMBL/GenBank/DDBJ databases">
        <title>Melipona bicolor Genome sequencing and assembly.</title>
        <authorList>
            <person name="Araujo N.S."/>
            <person name="Arias M.C."/>
        </authorList>
    </citation>
    <scope>NUCLEOTIDE SEQUENCE</scope>
    <source>
        <strain evidence="2">USP_2M_L1-L4_2017</strain>
        <tissue evidence="2">Whole body</tissue>
    </source>
</reference>
<keyword evidence="3" id="KW-1185">Reference proteome</keyword>
<protein>
    <submittedName>
        <fullName evidence="2">Uncharacterized protein</fullName>
    </submittedName>
</protein>
<evidence type="ECO:0000313" key="2">
    <source>
        <dbReference type="EMBL" id="KAK1129126.1"/>
    </source>
</evidence>
<comment type="caution">
    <text evidence="2">The sequence shown here is derived from an EMBL/GenBank/DDBJ whole genome shotgun (WGS) entry which is preliminary data.</text>
</comment>
<organism evidence="2 3">
    <name type="scientific">Melipona bicolor</name>
    <dbReference type="NCBI Taxonomy" id="60889"/>
    <lineage>
        <taxon>Eukaryota</taxon>
        <taxon>Metazoa</taxon>
        <taxon>Ecdysozoa</taxon>
        <taxon>Arthropoda</taxon>
        <taxon>Hexapoda</taxon>
        <taxon>Insecta</taxon>
        <taxon>Pterygota</taxon>
        <taxon>Neoptera</taxon>
        <taxon>Endopterygota</taxon>
        <taxon>Hymenoptera</taxon>
        <taxon>Apocrita</taxon>
        <taxon>Aculeata</taxon>
        <taxon>Apoidea</taxon>
        <taxon>Anthophila</taxon>
        <taxon>Apidae</taxon>
        <taxon>Melipona</taxon>
    </lineage>
</organism>
<dbReference type="Proteomes" id="UP001177670">
    <property type="component" value="Unassembled WGS sequence"/>
</dbReference>
<keyword evidence="1" id="KW-0472">Membrane</keyword>
<keyword evidence="1" id="KW-1133">Transmembrane helix</keyword>
<feature type="transmembrane region" description="Helical" evidence="1">
    <location>
        <begin position="62"/>
        <end position="86"/>
    </location>
</feature>
<dbReference type="EMBL" id="JAHYIQ010000009">
    <property type="protein sequence ID" value="KAK1129126.1"/>
    <property type="molecule type" value="Genomic_DNA"/>
</dbReference>
<evidence type="ECO:0000313" key="3">
    <source>
        <dbReference type="Proteomes" id="UP001177670"/>
    </source>
</evidence>
<keyword evidence="1" id="KW-0812">Transmembrane</keyword>
<accession>A0AA40G132</accession>
<evidence type="ECO:0000256" key="1">
    <source>
        <dbReference type="SAM" id="Phobius"/>
    </source>
</evidence>
<gene>
    <name evidence="2" type="ORF">K0M31_020256</name>
</gene>
<name>A0AA40G132_9HYME</name>
<dbReference type="AlphaFoldDB" id="A0AA40G132"/>
<proteinExistence type="predicted"/>
<sequence length="197" mass="21698">MPAVVPSTMNGSIIDKLPYYGILSESSISPRAGKHCVDNANSNRDTGKIFGTLRASQTNTTLFYLFAVINLMAYSTVYIALPYFALSIHGFQKDGGGLRRSVGVTIPFYIGTLEYGPIRAQDPRSPWQGLVSCLHGVGLAGGRVRGMTSERGCPGSPQRLETSRRIWRELRTEFPELPDEFLPRQDEAHFHSSLTAC</sequence>